<proteinExistence type="predicted"/>
<evidence type="ECO:0000256" key="1">
    <source>
        <dbReference type="SAM" id="Coils"/>
    </source>
</evidence>
<gene>
    <name evidence="3" type="ORF">EDD61_10944</name>
</gene>
<dbReference type="RefSeq" id="WP_132224693.1">
    <property type="nucleotide sequence ID" value="NZ_JANKBG010000009.1"/>
</dbReference>
<keyword evidence="1" id="KW-0175">Coiled coil</keyword>
<name>A0A4R3TFV4_9FIRM</name>
<evidence type="ECO:0000313" key="3">
    <source>
        <dbReference type="EMBL" id="TCU60007.1"/>
    </source>
</evidence>
<feature type="coiled-coil region" evidence="1">
    <location>
        <begin position="102"/>
        <end position="134"/>
    </location>
</feature>
<dbReference type="EMBL" id="SMBP01000009">
    <property type="protein sequence ID" value="TCU60007.1"/>
    <property type="molecule type" value="Genomic_DNA"/>
</dbReference>
<feature type="region of interest" description="Disordered" evidence="2">
    <location>
        <begin position="1"/>
        <end position="35"/>
    </location>
</feature>
<protein>
    <submittedName>
        <fullName evidence="3">Uncharacterized protein</fullName>
    </submittedName>
</protein>
<evidence type="ECO:0000256" key="2">
    <source>
        <dbReference type="SAM" id="MobiDB-lite"/>
    </source>
</evidence>
<keyword evidence="4" id="KW-1185">Reference proteome</keyword>
<evidence type="ECO:0000313" key="4">
    <source>
        <dbReference type="Proteomes" id="UP000295773"/>
    </source>
</evidence>
<reference evidence="3 4" key="1">
    <citation type="submission" date="2019-03" db="EMBL/GenBank/DDBJ databases">
        <title>Genomic Encyclopedia of Type Strains, Phase IV (KMG-IV): sequencing the most valuable type-strain genomes for metagenomic binning, comparative biology and taxonomic classification.</title>
        <authorList>
            <person name="Goeker M."/>
        </authorList>
    </citation>
    <scope>NUCLEOTIDE SEQUENCE [LARGE SCALE GENOMIC DNA]</scope>
    <source>
        <strain evidence="3 4">DSM 29481</strain>
    </source>
</reference>
<accession>A0A4R3TFV4</accession>
<sequence length="159" mass="17763">MANEQNLIPMSERTKSEQRKLTSKGGKASGAARRRKKTMKQAMNLLLSMPVSDETKNKLEKQFSIDPEDADNQMLLMVAAMQKAMSGNIEAMKFIASITGNIAMTEAEREKTKIEKKRLKLEEQQANKENDTGEDVVQSKMDAITGIVDQMQPLGDEEV</sequence>
<dbReference type="AlphaFoldDB" id="A0A4R3TFV4"/>
<organism evidence="3 4">
    <name type="scientific">Longicatena caecimuris</name>
    <dbReference type="NCBI Taxonomy" id="1796635"/>
    <lineage>
        <taxon>Bacteria</taxon>
        <taxon>Bacillati</taxon>
        <taxon>Bacillota</taxon>
        <taxon>Erysipelotrichia</taxon>
        <taxon>Erysipelotrichales</taxon>
        <taxon>Erysipelotrichaceae</taxon>
        <taxon>Longicatena</taxon>
    </lineage>
</organism>
<dbReference type="Proteomes" id="UP000295773">
    <property type="component" value="Unassembled WGS sequence"/>
</dbReference>
<comment type="caution">
    <text evidence="3">The sequence shown here is derived from an EMBL/GenBank/DDBJ whole genome shotgun (WGS) entry which is preliminary data.</text>
</comment>